<evidence type="ECO:0000313" key="2">
    <source>
        <dbReference type="Proteomes" id="UP000311382"/>
    </source>
</evidence>
<organism evidence="1 2">
    <name type="scientific">Rhodotorula diobovata</name>
    <dbReference type="NCBI Taxonomy" id="5288"/>
    <lineage>
        <taxon>Eukaryota</taxon>
        <taxon>Fungi</taxon>
        <taxon>Dikarya</taxon>
        <taxon>Basidiomycota</taxon>
        <taxon>Pucciniomycotina</taxon>
        <taxon>Microbotryomycetes</taxon>
        <taxon>Sporidiobolales</taxon>
        <taxon>Sporidiobolaceae</taxon>
        <taxon>Rhodotorula</taxon>
    </lineage>
</organism>
<dbReference type="AlphaFoldDB" id="A0A5C5FMQ0"/>
<dbReference type="OrthoDB" id="2020419at2759"/>
<dbReference type="Proteomes" id="UP000311382">
    <property type="component" value="Unassembled WGS sequence"/>
</dbReference>
<accession>A0A5C5FMQ0</accession>
<name>A0A5C5FMQ0_9BASI</name>
<comment type="caution">
    <text evidence="1">The sequence shown here is derived from an EMBL/GenBank/DDBJ whole genome shotgun (WGS) entry which is preliminary data.</text>
</comment>
<dbReference type="Gene3D" id="3.40.50.11350">
    <property type="match status" value="1"/>
</dbReference>
<keyword evidence="2" id="KW-1185">Reference proteome</keyword>
<gene>
    <name evidence="1" type="ORF">DMC30DRAFT_338088</name>
</gene>
<feature type="non-terminal residue" evidence="1">
    <location>
        <position position="1"/>
    </location>
</feature>
<feature type="non-terminal residue" evidence="1">
    <location>
        <position position="412"/>
    </location>
</feature>
<dbReference type="STRING" id="5288.A0A5C5FMQ0"/>
<protein>
    <recommendedName>
        <fullName evidence="3">Peptide-O-fucosyltransferase</fullName>
    </recommendedName>
</protein>
<sequence>RFLLVGWMGEQETKAQQHLYQLGLLSLALNRTLVLPTVKRSRFGTCYNHPFSLYYAEDTLARFGIPYITSDDFWAWTDRQRSAPSAQVISLNRGRLQPPDENGLTPERMCLSERSLDFGEFASKAFSSPSNDGKSAEVREQFGINVVQTLLEQERTPDTDGDVRTPAVLVTDVHLRYPFLSPSLVTRLSPFDFPSPSEYGYMDYAEHWRTLGETIASSLSPFVAVHWRTETLPVETLRPCGDALVASLEAIKREHPEIKTVYLATDYPLEVVRSSGAGSRGEEKATAHSGTMTKTLTPAHHAAMRAFLGKIEGSAFRVTTFLEEQARVTLPDELRKAVGAGGLQDLDGAIVGIVDKIVLMQAEIFYAGLPVSESDHGCAKLSQFTTQVVNARHDLVAEDSSRLWNKVGHFAL</sequence>
<reference evidence="1 2" key="1">
    <citation type="submission" date="2019-03" db="EMBL/GenBank/DDBJ databases">
        <title>Rhodosporidium diobovatum UCD-FST 08-225 genome sequencing, assembly, and annotation.</title>
        <authorList>
            <person name="Fakankun I.U."/>
            <person name="Fristensky B."/>
            <person name="Levin D.B."/>
        </authorList>
    </citation>
    <scope>NUCLEOTIDE SEQUENCE [LARGE SCALE GENOMIC DNA]</scope>
    <source>
        <strain evidence="1 2">UCD-FST 08-225</strain>
    </source>
</reference>
<evidence type="ECO:0008006" key="3">
    <source>
        <dbReference type="Google" id="ProtNLM"/>
    </source>
</evidence>
<proteinExistence type="predicted"/>
<dbReference type="EMBL" id="SOZI01000192">
    <property type="protein sequence ID" value="TNY17559.1"/>
    <property type="molecule type" value="Genomic_DNA"/>
</dbReference>
<evidence type="ECO:0000313" key="1">
    <source>
        <dbReference type="EMBL" id="TNY17559.1"/>
    </source>
</evidence>